<keyword evidence="2" id="KW-1185">Reference proteome</keyword>
<organism evidence="1 2">
    <name type="scientific">Variovorax ginsengisoli</name>
    <dbReference type="NCBI Taxonomy" id="363844"/>
    <lineage>
        <taxon>Bacteria</taxon>
        <taxon>Pseudomonadati</taxon>
        <taxon>Pseudomonadota</taxon>
        <taxon>Betaproteobacteria</taxon>
        <taxon>Burkholderiales</taxon>
        <taxon>Comamonadaceae</taxon>
        <taxon>Variovorax</taxon>
    </lineage>
</organism>
<comment type="caution">
    <text evidence="1">The sequence shown here is derived from an EMBL/GenBank/DDBJ whole genome shotgun (WGS) entry which is preliminary data.</text>
</comment>
<protein>
    <submittedName>
        <fullName evidence="1">Uncharacterized protein</fullName>
    </submittedName>
</protein>
<accession>A0ABT8SK49</accession>
<gene>
    <name evidence="1" type="ORF">Q2T77_37570</name>
</gene>
<name>A0ABT8SK49_9BURK</name>
<dbReference type="Pfam" id="PF22000">
    <property type="entry name" value="DUF6929"/>
    <property type="match status" value="1"/>
</dbReference>
<dbReference type="RefSeq" id="WP_301816363.1">
    <property type="nucleotide sequence ID" value="NZ_JAUJZH010000054.1"/>
</dbReference>
<sequence>MNIRLAGPVVNKALPSGSGMTWSAGRYFVVGDDSPYLFTLNRKFAITARSLLRDYPIQQNGRIAKAIKPDYEAMASVVWNGTVWNLILSSGSDKETRGAGLLVSTDGKATVHERDMTVLYRDFASLAGFKTGQLVNIEAVAVARDVAYFFNRGNANRNILFKVPLGDLLTYMTGEADKVAGIRLHEAALPQLNGREAGFSGADYWPEIDSLVYSASVEGAYGAYDDGAVLGSYLGLIPLPTLEEGALLDLTRSAQRLSKVGVPLKTKVESISLTHTERRRAVGALVADNDNGSSEFFDVVLTIAPRR</sequence>
<evidence type="ECO:0000313" key="1">
    <source>
        <dbReference type="EMBL" id="MDO1537951.1"/>
    </source>
</evidence>
<evidence type="ECO:0000313" key="2">
    <source>
        <dbReference type="Proteomes" id="UP001169027"/>
    </source>
</evidence>
<dbReference type="EMBL" id="JAUKVY010000054">
    <property type="protein sequence ID" value="MDO1537951.1"/>
    <property type="molecule type" value="Genomic_DNA"/>
</dbReference>
<dbReference type="InterPro" id="IPR053851">
    <property type="entry name" value="DUF6929"/>
</dbReference>
<proteinExistence type="predicted"/>
<reference evidence="1" key="1">
    <citation type="submission" date="2023-06" db="EMBL/GenBank/DDBJ databases">
        <authorList>
            <person name="Jiang Y."/>
            <person name="Liu Q."/>
        </authorList>
    </citation>
    <scope>NUCLEOTIDE SEQUENCE</scope>
    <source>
        <strain evidence="1">CGMCC 1.12090</strain>
    </source>
</reference>
<dbReference type="Proteomes" id="UP001169027">
    <property type="component" value="Unassembled WGS sequence"/>
</dbReference>